<dbReference type="Proteomes" id="UP000552097">
    <property type="component" value="Unassembled WGS sequence"/>
</dbReference>
<gene>
    <name evidence="2" type="ORF">F4560_005689</name>
</gene>
<evidence type="ECO:0000313" key="2">
    <source>
        <dbReference type="EMBL" id="MBB5805921.1"/>
    </source>
</evidence>
<evidence type="ECO:0000256" key="1">
    <source>
        <dbReference type="SAM" id="SignalP"/>
    </source>
</evidence>
<dbReference type="RefSeq" id="WP_184924835.1">
    <property type="nucleotide sequence ID" value="NZ_JACHMO010000001.1"/>
</dbReference>
<protein>
    <recommendedName>
        <fullName evidence="4">Lipoprotein</fullName>
    </recommendedName>
</protein>
<accession>A0A7W9HPN3</accession>
<name>A0A7W9HPN3_9PSEU</name>
<feature type="signal peptide" evidence="1">
    <location>
        <begin position="1"/>
        <end position="29"/>
    </location>
</feature>
<keyword evidence="1" id="KW-0732">Signal</keyword>
<evidence type="ECO:0008006" key="4">
    <source>
        <dbReference type="Google" id="ProtNLM"/>
    </source>
</evidence>
<evidence type="ECO:0000313" key="3">
    <source>
        <dbReference type="Proteomes" id="UP000552097"/>
    </source>
</evidence>
<sequence length="276" mass="30255">MVVIGLGRSKSLVVAVAAAIALLPVAACGTDGSAGNASGEAGSDRAQAIGRWQDDFCPTVQPELAAKRLSYSKYRFGPTYQAMGHALTPNTFDCVATFEIDLPQQKHPQDASVSIAIYNRNEEAWSSVEEYYQKRLKDWLAVYEELEVGSPVYKIRERDGALKPFLDKKLNGPWAAGHAYAIKASGGSRGSMLAAVRTEDYALFVMIETPMDPEVSQALTAVEFYEKRGEKPPAELSEQGIESRRILPFTDEEIAEWTTTEYITAVHKAIEAKLGE</sequence>
<keyword evidence="3" id="KW-1185">Reference proteome</keyword>
<feature type="chain" id="PRO_5030825757" description="Lipoprotein" evidence="1">
    <location>
        <begin position="30"/>
        <end position="276"/>
    </location>
</feature>
<comment type="caution">
    <text evidence="2">The sequence shown here is derived from an EMBL/GenBank/DDBJ whole genome shotgun (WGS) entry which is preliminary data.</text>
</comment>
<dbReference type="AlphaFoldDB" id="A0A7W9HPN3"/>
<organism evidence="2 3">
    <name type="scientific">Saccharothrix ecbatanensis</name>
    <dbReference type="NCBI Taxonomy" id="1105145"/>
    <lineage>
        <taxon>Bacteria</taxon>
        <taxon>Bacillati</taxon>
        <taxon>Actinomycetota</taxon>
        <taxon>Actinomycetes</taxon>
        <taxon>Pseudonocardiales</taxon>
        <taxon>Pseudonocardiaceae</taxon>
        <taxon>Saccharothrix</taxon>
    </lineage>
</organism>
<proteinExistence type="predicted"/>
<reference evidence="2 3" key="1">
    <citation type="submission" date="2020-08" db="EMBL/GenBank/DDBJ databases">
        <title>Sequencing the genomes of 1000 actinobacteria strains.</title>
        <authorList>
            <person name="Klenk H.-P."/>
        </authorList>
    </citation>
    <scope>NUCLEOTIDE SEQUENCE [LARGE SCALE GENOMIC DNA]</scope>
    <source>
        <strain evidence="2 3">DSM 45486</strain>
    </source>
</reference>
<dbReference type="EMBL" id="JACHMO010000001">
    <property type="protein sequence ID" value="MBB5805921.1"/>
    <property type="molecule type" value="Genomic_DNA"/>
</dbReference>